<evidence type="ECO:0000313" key="6">
    <source>
        <dbReference type="EMBL" id="CAD8946317.1"/>
    </source>
</evidence>
<dbReference type="InterPro" id="IPR001884">
    <property type="entry name" value="IF5A-like"/>
</dbReference>
<dbReference type="AlphaFoldDB" id="A0A6U2H4F6"/>
<dbReference type="InterPro" id="IPR014722">
    <property type="entry name" value="Rib_uL2_dom2"/>
</dbReference>
<comment type="function">
    <text evidence="4">Translation factor that promotes translation elongation and termination, particularly upon ribosome stalling at specific amino acid sequence contexts. Binds between the exit (E) and peptidyl (P) site of the ribosome and promotes rescue of stalled ribosome: specifically required for efficient translation of polyproline-containing peptides as well as other motifs that stall the ribosome. Acts as ribosome quality control (RQC) cofactor by joining the RQC complex to facilitate peptidyl transfer during CAT tailing step.</text>
</comment>
<dbReference type="Gene3D" id="2.40.50.140">
    <property type="entry name" value="Nucleic acid-binding proteins"/>
    <property type="match status" value="1"/>
</dbReference>
<feature type="domain" description="Translation initiation factor 5A C-terminal" evidence="5">
    <location>
        <begin position="83"/>
        <end position="152"/>
    </location>
</feature>
<dbReference type="SUPFAM" id="SSF50104">
    <property type="entry name" value="Translation proteins SH3-like domain"/>
    <property type="match status" value="1"/>
</dbReference>
<accession>A0A6U2H4F6</accession>
<comment type="similarity">
    <text evidence="1 4">Belongs to the eIF-5A family.</text>
</comment>
<sequence length="156" mass="16964">MSDDDDYDAADSGAADCTPIEAGSVKMGKFLMIKGRPCKVVDVSKAKVGKHGAAKCHFVGVDIFTQKKLEAICPASAQLAEPIVDRTEYQLMDISDDDYVTMMDKDNNMREDLKMPEDDALCKKIREALDGGEDVLLTVLKAVGSEMIIDTKQGAK</sequence>
<dbReference type="InterPro" id="IPR012340">
    <property type="entry name" value="NA-bd_OB-fold"/>
</dbReference>
<comment type="PTM">
    <text evidence="4">eIF-5A seems to be the only eukaryotic protein to have a hypusine residue which is a post-translational modification of a lysine by the addition of a butylamino group.</text>
</comment>
<dbReference type="GO" id="GO:0045905">
    <property type="term" value="P:positive regulation of translational termination"/>
    <property type="evidence" value="ECO:0007669"/>
    <property type="project" value="UniProtKB-UniRule"/>
</dbReference>
<evidence type="ECO:0000259" key="5">
    <source>
        <dbReference type="SMART" id="SM01376"/>
    </source>
</evidence>
<dbReference type="PANTHER" id="PTHR11673">
    <property type="entry name" value="TRANSLATION INITIATION FACTOR 5A FAMILY MEMBER"/>
    <property type="match status" value="1"/>
</dbReference>
<dbReference type="CDD" id="cd04468">
    <property type="entry name" value="S1_eIF5A"/>
    <property type="match status" value="1"/>
</dbReference>
<dbReference type="InterPro" id="IPR048670">
    <property type="entry name" value="IF5A-like_N"/>
</dbReference>
<dbReference type="PIRSF" id="PIRSF003025">
    <property type="entry name" value="eIF5A"/>
    <property type="match status" value="1"/>
</dbReference>
<organism evidence="6">
    <name type="scientific">Hemiselmis andersenii</name>
    <name type="common">Cryptophyte alga</name>
    <dbReference type="NCBI Taxonomy" id="464988"/>
    <lineage>
        <taxon>Eukaryota</taxon>
        <taxon>Cryptophyceae</taxon>
        <taxon>Cryptomonadales</taxon>
        <taxon>Hemiselmidaceae</taxon>
        <taxon>Hemiselmis</taxon>
    </lineage>
</organism>
<name>A0A6U2H4F6_HEMAN</name>
<reference evidence="6" key="1">
    <citation type="submission" date="2021-01" db="EMBL/GenBank/DDBJ databases">
        <authorList>
            <person name="Corre E."/>
            <person name="Pelletier E."/>
            <person name="Niang G."/>
            <person name="Scheremetjew M."/>
            <person name="Finn R."/>
            <person name="Kale V."/>
            <person name="Holt S."/>
            <person name="Cochrane G."/>
            <person name="Meng A."/>
            <person name="Brown T."/>
            <person name="Cohen L."/>
        </authorList>
    </citation>
    <scope>NUCLEOTIDE SEQUENCE</scope>
    <source>
        <strain evidence="6">CCMP644</strain>
    </source>
</reference>
<dbReference type="GO" id="GO:0043022">
    <property type="term" value="F:ribosome binding"/>
    <property type="evidence" value="ECO:0007669"/>
    <property type="project" value="UniProtKB-UniRule"/>
</dbReference>
<evidence type="ECO:0000256" key="1">
    <source>
        <dbReference type="ARBA" id="ARBA00006016"/>
    </source>
</evidence>
<dbReference type="Gene3D" id="2.30.30.30">
    <property type="match status" value="1"/>
</dbReference>
<dbReference type="SMART" id="SM01376">
    <property type="entry name" value="eIF-5a"/>
    <property type="match status" value="1"/>
</dbReference>
<proteinExistence type="inferred from homology"/>
<dbReference type="SUPFAM" id="SSF50249">
    <property type="entry name" value="Nucleic acid-binding proteins"/>
    <property type="match status" value="1"/>
</dbReference>
<evidence type="ECO:0000256" key="2">
    <source>
        <dbReference type="ARBA" id="ARBA00022917"/>
    </source>
</evidence>
<evidence type="ECO:0000256" key="3">
    <source>
        <dbReference type="ARBA" id="ARBA00023071"/>
    </source>
</evidence>
<dbReference type="InterPro" id="IPR020189">
    <property type="entry name" value="IF5A_C"/>
</dbReference>
<protein>
    <recommendedName>
        <fullName evidence="4">Eukaryotic translation initiation factor 5A</fullName>
        <shortName evidence="4">eIF-5A</shortName>
    </recommendedName>
</protein>
<keyword evidence="2 4" id="KW-0648">Protein biosynthesis</keyword>
<dbReference type="EMBL" id="HBFX01001446">
    <property type="protein sequence ID" value="CAD8946317.1"/>
    <property type="molecule type" value="Transcribed_RNA"/>
</dbReference>
<evidence type="ECO:0000256" key="4">
    <source>
        <dbReference type="RuleBase" id="RU362005"/>
    </source>
</evidence>
<dbReference type="Pfam" id="PF21485">
    <property type="entry name" value="IF5A-like_N"/>
    <property type="match status" value="1"/>
</dbReference>
<dbReference type="InterPro" id="IPR008991">
    <property type="entry name" value="Translation_prot_SH3-like_sf"/>
</dbReference>
<dbReference type="Pfam" id="PF01287">
    <property type="entry name" value="eIF-5a"/>
    <property type="match status" value="1"/>
</dbReference>
<dbReference type="GO" id="GO:0003746">
    <property type="term" value="F:translation elongation factor activity"/>
    <property type="evidence" value="ECO:0007669"/>
    <property type="project" value="UniProtKB-UniRule"/>
</dbReference>
<gene>
    <name evidence="6" type="ORF">HAND00432_LOCUS835</name>
</gene>
<dbReference type="GO" id="GO:0003723">
    <property type="term" value="F:RNA binding"/>
    <property type="evidence" value="ECO:0007669"/>
    <property type="project" value="InterPro"/>
</dbReference>
<dbReference type="NCBIfam" id="TIGR00037">
    <property type="entry name" value="eIF_5A"/>
    <property type="match status" value="1"/>
</dbReference>
<dbReference type="GO" id="GO:0045901">
    <property type="term" value="P:positive regulation of translational elongation"/>
    <property type="evidence" value="ECO:0007669"/>
    <property type="project" value="UniProtKB-UniRule"/>
</dbReference>
<dbReference type="FunFam" id="2.40.50.140:FF:000034">
    <property type="entry name" value="Eukaryotic translation initiation factor 5A"/>
    <property type="match status" value="1"/>
</dbReference>
<keyword evidence="3 4" id="KW-0385">Hypusine</keyword>